<keyword evidence="2" id="KW-1185">Reference proteome</keyword>
<evidence type="ECO:0000313" key="1">
    <source>
        <dbReference type="EMBL" id="CZT43482.1"/>
    </source>
</evidence>
<dbReference type="EMBL" id="FJVC01000131">
    <property type="protein sequence ID" value="CZT43482.1"/>
    <property type="molecule type" value="Genomic_DNA"/>
</dbReference>
<reference evidence="2" key="1">
    <citation type="submission" date="2016-03" db="EMBL/GenBank/DDBJ databases">
        <authorList>
            <person name="Guldener U."/>
        </authorList>
    </citation>
    <scope>NUCLEOTIDE SEQUENCE [LARGE SCALE GENOMIC DNA]</scope>
</reference>
<name>A0A1E1M302_RHYSE</name>
<organism evidence="1 2">
    <name type="scientific">Rhynchosporium secalis</name>
    <name type="common">Barley scald fungus</name>
    <dbReference type="NCBI Taxonomy" id="38038"/>
    <lineage>
        <taxon>Eukaryota</taxon>
        <taxon>Fungi</taxon>
        <taxon>Dikarya</taxon>
        <taxon>Ascomycota</taxon>
        <taxon>Pezizomycotina</taxon>
        <taxon>Leotiomycetes</taxon>
        <taxon>Helotiales</taxon>
        <taxon>Ploettnerulaceae</taxon>
        <taxon>Rhynchosporium</taxon>
    </lineage>
</organism>
<evidence type="ECO:0000313" key="2">
    <source>
        <dbReference type="Proteomes" id="UP000177625"/>
    </source>
</evidence>
<dbReference type="Proteomes" id="UP000177625">
    <property type="component" value="Unassembled WGS sequence"/>
</dbReference>
<dbReference type="AlphaFoldDB" id="A0A1E1M302"/>
<protein>
    <submittedName>
        <fullName evidence="1">Uncharacterized protein</fullName>
    </submittedName>
</protein>
<accession>A0A1E1M302</accession>
<gene>
    <name evidence="1" type="ORF">RSE6_03527</name>
</gene>
<sequence>MRVRDEDLRVESDKQEVCLGEEGDEADTDEKKVFWGGIGTRTKLAWHKGIYYLTQSHHHSTNAAWQKPTTTLPPPPPYTLISLPSHPKNKKAGVVETLVAAESSQPHPLLAPPLLDQTVYPLSS</sequence>
<proteinExistence type="predicted"/>